<keyword evidence="6" id="KW-0648">Protein biosynthesis</keyword>
<evidence type="ECO:0000256" key="5">
    <source>
        <dbReference type="ARBA" id="ARBA00022840"/>
    </source>
</evidence>
<dbReference type="EMBL" id="BART01003198">
    <property type="protein sequence ID" value="GAG72869.1"/>
    <property type="molecule type" value="Genomic_DNA"/>
</dbReference>
<evidence type="ECO:0000256" key="6">
    <source>
        <dbReference type="ARBA" id="ARBA00022917"/>
    </source>
</evidence>
<dbReference type="AlphaFoldDB" id="X0ZU22"/>
<dbReference type="PANTHER" id="PTHR11451:SF44">
    <property type="entry name" value="THREONINE--TRNA LIGASE, CHLOROPLASTIC_MITOCHONDRIAL 2"/>
    <property type="match status" value="1"/>
</dbReference>
<comment type="caution">
    <text evidence="11">The sequence shown here is derived from an EMBL/GenBank/DDBJ whole genome shotgun (WGS) entry which is preliminary data.</text>
</comment>
<dbReference type="GO" id="GO:0004829">
    <property type="term" value="F:threonine-tRNA ligase activity"/>
    <property type="evidence" value="ECO:0007669"/>
    <property type="project" value="UniProtKB-EC"/>
</dbReference>
<reference evidence="11" key="1">
    <citation type="journal article" date="2014" name="Front. Microbiol.">
        <title>High frequency of phylogenetically diverse reductive dehalogenase-homologous genes in deep subseafloor sedimentary metagenomes.</title>
        <authorList>
            <person name="Kawai M."/>
            <person name="Futagami T."/>
            <person name="Toyoda A."/>
            <person name="Takaki Y."/>
            <person name="Nishi S."/>
            <person name="Hori S."/>
            <person name="Arai W."/>
            <person name="Tsubouchi T."/>
            <person name="Morono Y."/>
            <person name="Uchiyama I."/>
            <person name="Ito T."/>
            <person name="Fujiyama A."/>
            <person name="Inagaki F."/>
            <person name="Takami H."/>
        </authorList>
    </citation>
    <scope>NUCLEOTIDE SEQUENCE</scope>
    <source>
        <strain evidence="11">Expedition CK06-06</strain>
    </source>
</reference>
<gene>
    <name evidence="11" type="ORF">S01H4_09039</name>
</gene>
<dbReference type="GO" id="GO:0006435">
    <property type="term" value="P:threonyl-tRNA aminoacylation"/>
    <property type="evidence" value="ECO:0007669"/>
    <property type="project" value="TreeGrafter"/>
</dbReference>
<keyword evidence="5" id="KW-0067">ATP-binding</keyword>
<accession>X0ZU22</accession>
<feature type="non-terminal residue" evidence="11">
    <location>
        <position position="1"/>
    </location>
</feature>
<keyword evidence="3" id="KW-0436">Ligase</keyword>
<protein>
    <recommendedName>
        <fullName evidence="2">threonine--tRNA ligase</fullName>
        <ecNumber evidence="2">6.1.1.3</ecNumber>
    </recommendedName>
    <alternativeName>
        <fullName evidence="8">Threonyl-tRNA synthetase</fullName>
    </alternativeName>
</protein>
<feature type="domain" description="Threonyl/alanyl tRNA synthetase SAD" evidence="10">
    <location>
        <begin position="69"/>
        <end position="118"/>
    </location>
</feature>
<dbReference type="Gene3D" id="3.30.980.10">
    <property type="entry name" value="Threonyl-trna Synthetase, Chain A, domain 2"/>
    <property type="match status" value="1"/>
</dbReference>
<sequence length="158" mass="18421">IKEGFYYDFETKKSVAIGDLSLIEKEMKKIIKSNCKFERSEIRKQEAKILFKDNPYKIELIDDIEDKKVSVYYSGDFVDLCSGPHIPSTGKVGAFKLLSIAGAYWRGSEKNKMLVRIYGTSFFRKEELKNYLERLEKAKRSDHRKIGKDLDLFSFLLL</sequence>
<name>X0ZU22_9ZZZZ</name>
<keyword evidence="7" id="KW-0030">Aminoacyl-tRNA synthetase</keyword>
<comment type="catalytic activity">
    <reaction evidence="9">
        <text>tRNA(Thr) + L-threonine + ATP = L-threonyl-tRNA(Thr) + AMP + diphosphate + H(+)</text>
        <dbReference type="Rhea" id="RHEA:24624"/>
        <dbReference type="Rhea" id="RHEA-COMP:9670"/>
        <dbReference type="Rhea" id="RHEA-COMP:9704"/>
        <dbReference type="ChEBI" id="CHEBI:15378"/>
        <dbReference type="ChEBI" id="CHEBI:30616"/>
        <dbReference type="ChEBI" id="CHEBI:33019"/>
        <dbReference type="ChEBI" id="CHEBI:57926"/>
        <dbReference type="ChEBI" id="CHEBI:78442"/>
        <dbReference type="ChEBI" id="CHEBI:78534"/>
        <dbReference type="ChEBI" id="CHEBI:456215"/>
        <dbReference type="EC" id="6.1.1.3"/>
    </reaction>
</comment>
<evidence type="ECO:0000256" key="7">
    <source>
        <dbReference type="ARBA" id="ARBA00023146"/>
    </source>
</evidence>
<dbReference type="InterPro" id="IPR012947">
    <property type="entry name" value="tRNA_SAD"/>
</dbReference>
<dbReference type="SMART" id="SM00863">
    <property type="entry name" value="tRNA_SAD"/>
    <property type="match status" value="1"/>
</dbReference>
<evidence type="ECO:0000256" key="1">
    <source>
        <dbReference type="ARBA" id="ARBA00008226"/>
    </source>
</evidence>
<dbReference type="FunFam" id="3.30.980.10:FF:000005">
    <property type="entry name" value="Threonyl-tRNA synthetase, mitochondrial"/>
    <property type="match status" value="1"/>
</dbReference>
<dbReference type="SUPFAM" id="SSF55186">
    <property type="entry name" value="ThrRS/AlaRS common domain"/>
    <property type="match status" value="1"/>
</dbReference>
<evidence type="ECO:0000256" key="9">
    <source>
        <dbReference type="ARBA" id="ARBA00049515"/>
    </source>
</evidence>
<evidence type="ECO:0000313" key="11">
    <source>
        <dbReference type="EMBL" id="GAG72869.1"/>
    </source>
</evidence>
<evidence type="ECO:0000256" key="2">
    <source>
        <dbReference type="ARBA" id="ARBA00013163"/>
    </source>
</evidence>
<dbReference type="InterPro" id="IPR018163">
    <property type="entry name" value="Thr/Ala-tRNA-synth_IIc_edit"/>
</dbReference>
<dbReference type="PANTHER" id="PTHR11451">
    <property type="entry name" value="THREONINE-TRNA LIGASE"/>
    <property type="match status" value="1"/>
</dbReference>
<organism evidence="11">
    <name type="scientific">marine sediment metagenome</name>
    <dbReference type="NCBI Taxonomy" id="412755"/>
    <lineage>
        <taxon>unclassified sequences</taxon>
        <taxon>metagenomes</taxon>
        <taxon>ecological metagenomes</taxon>
    </lineage>
</organism>
<evidence type="ECO:0000256" key="3">
    <source>
        <dbReference type="ARBA" id="ARBA00022598"/>
    </source>
</evidence>
<dbReference type="GO" id="GO:0005524">
    <property type="term" value="F:ATP binding"/>
    <property type="evidence" value="ECO:0007669"/>
    <property type="project" value="UniProtKB-KW"/>
</dbReference>
<evidence type="ECO:0000256" key="8">
    <source>
        <dbReference type="ARBA" id="ARBA00031900"/>
    </source>
</evidence>
<evidence type="ECO:0000259" key="10">
    <source>
        <dbReference type="SMART" id="SM00863"/>
    </source>
</evidence>
<comment type="similarity">
    <text evidence="1">Belongs to the class-II aminoacyl-tRNA synthetase family.</text>
</comment>
<dbReference type="Pfam" id="PF07973">
    <property type="entry name" value="tRNA_SAD"/>
    <property type="match status" value="1"/>
</dbReference>
<proteinExistence type="inferred from homology"/>
<dbReference type="EC" id="6.1.1.3" evidence="2"/>
<evidence type="ECO:0000256" key="4">
    <source>
        <dbReference type="ARBA" id="ARBA00022741"/>
    </source>
</evidence>
<keyword evidence="4" id="KW-0547">Nucleotide-binding</keyword>